<dbReference type="AlphaFoldDB" id="A0A9I9EJH1"/>
<dbReference type="Gramene" id="MELO3C034601.2.1">
    <property type="protein sequence ID" value="MELO3C034601.2.1"/>
    <property type="gene ID" value="MELO3C034601.2"/>
</dbReference>
<reference evidence="1" key="1">
    <citation type="submission" date="2023-03" db="UniProtKB">
        <authorList>
            <consortium name="EnsemblPlants"/>
        </authorList>
    </citation>
    <scope>IDENTIFICATION</scope>
</reference>
<sequence length="81" mass="9532">MFWNDSRNNYCVEWHLLHCTIYNSPVSCTTNHMHNFASIPVNLNEENYLWIFAASDLKLPTIINGFEVFYFANLCYSPTFS</sequence>
<accession>A0A9I9EJH1</accession>
<evidence type="ECO:0000313" key="1">
    <source>
        <dbReference type="EnsemblPlants" id="MELO3C034601.2.1"/>
    </source>
</evidence>
<protein>
    <submittedName>
        <fullName evidence="1">Uncharacterized protein</fullName>
    </submittedName>
</protein>
<dbReference type="EnsemblPlants" id="MELO3C034601.2.1">
    <property type="protein sequence ID" value="MELO3C034601.2.1"/>
    <property type="gene ID" value="MELO3C034601.2"/>
</dbReference>
<organism evidence="1">
    <name type="scientific">Cucumis melo</name>
    <name type="common">Muskmelon</name>
    <dbReference type="NCBI Taxonomy" id="3656"/>
    <lineage>
        <taxon>Eukaryota</taxon>
        <taxon>Viridiplantae</taxon>
        <taxon>Streptophyta</taxon>
        <taxon>Embryophyta</taxon>
        <taxon>Tracheophyta</taxon>
        <taxon>Spermatophyta</taxon>
        <taxon>Magnoliopsida</taxon>
        <taxon>eudicotyledons</taxon>
        <taxon>Gunneridae</taxon>
        <taxon>Pentapetalae</taxon>
        <taxon>rosids</taxon>
        <taxon>fabids</taxon>
        <taxon>Cucurbitales</taxon>
        <taxon>Cucurbitaceae</taxon>
        <taxon>Benincaseae</taxon>
        <taxon>Cucumis</taxon>
    </lineage>
</organism>
<name>A0A9I9EJH1_CUCME</name>
<proteinExistence type="predicted"/>